<dbReference type="AlphaFoldDB" id="A0A5M6DF53"/>
<keyword evidence="3" id="KW-1185">Reference proteome</keyword>
<organism evidence="2 3">
    <name type="scientific">Adhaeribacter rhizoryzae</name>
    <dbReference type="NCBI Taxonomy" id="2607907"/>
    <lineage>
        <taxon>Bacteria</taxon>
        <taxon>Pseudomonadati</taxon>
        <taxon>Bacteroidota</taxon>
        <taxon>Cytophagia</taxon>
        <taxon>Cytophagales</taxon>
        <taxon>Hymenobacteraceae</taxon>
        <taxon>Adhaeribacter</taxon>
    </lineage>
</organism>
<evidence type="ECO:0000259" key="1">
    <source>
        <dbReference type="Pfam" id="PF13470"/>
    </source>
</evidence>
<dbReference type="SUPFAM" id="SSF88723">
    <property type="entry name" value="PIN domain-like"/>
    <property type="match status" value="1"/>
</dbReference>
<proteinExistence type="predicted"/>
<reference evidence="2 3" key="1">
    <citation type="submission" date="2019-09" db="EMBL/GenBank/DDBJ databases">
        <title>Genome sequence and assembly of Adhaeribacter sp.</title>
        <authorList>
            <person name="Chhetri G."/>
        </authorList>
    </citation>
    <scope>NUCLEOTIDE SEQUENCE [LARGE SCALE GENOMIC DNA]</scope>
    <source>
        <strain evidence="2 3">DK36</strain>
    </source>
</reference>
<dbReference type="PANTHER" id="PTHR34610:SF3">
    <property type="entry name" value="SSL7007 PROTEIN"/>
    <property type="match status" value="1"/>
</dbReference>
<dbReference type="RefSeq" id="WP_150088909.1">
    <property type="nucleotide sequence ID" value="NZ_VWSF01000009.1"/>
</dbReference>
<comment type="caution">
    <text evidence="2">The sequence shown here is derived from an EMBL/GenBank/DDBJ whole genome shotgun (WGS) entry which is preliminary data.</text>
</comment>
<dbReference type="Pfam" id="PF13470">
    <property type="entry name" value="PIN_3"/>
    <property type="match status" value="1"/>
</dbReference>
<evidence type="ECO:0000313" key="3">
    <source>
        <dbReference type="Proteomes" id="UP000323426"/>
    </source>
</evidence>
<evidence type="ECO:0000313" key="2">
    <source>
        <dbReference type="EMBL" id="KAA5545026.1"/>
    </source>
</evidence>
<dbReference type="InterPro" id="IPR002716">
    <property type="entry name" value="PIN_dom"/>
</dbReference>
<dbReference type="InterPro" id="IPR029060">
    <property type="entry name" value="PIN-like_dom_sf"/>
</dbReference>
<dbReference type="InterPro" id="IPR002850">
    <property type="entry name" value="PIN_toxin-like"/>
</dbReference>
<dbReference type="Proteomes" id="UP000323426">
    <property type="component" value="Unassembled WGS sequence"/>
</dbReference>
<protein>
    <submittedName>
        <fullName evidence="2">Putative toxin-antitoxin system toxin component, PIN family</fullName>
    </submittedName>
</protein>
<dbReference type="NCBIfam" id="TIGR00305">
    <property type="entry name" value="putative toxin-antitoxin system toxin component, PIN family"/>
    <property type="match status" value="1"/>
</dbReference>
<gene>
    <name evidence="2" type="ORF">F0145_13300</name>
</gene>
<sequence length="139" mass="16122">MLNPRKIKVIFDTNIWISFLIGKRLTSLKQYISTGFIQIILTEQLIMEIELVTQRPKLQKYFNQELVQELLSLLVTIGKVYKIKPKYSLSRDAKDNFLLDLIDRSKADYLVTGDNDLLDLGKFGTAIILTPKKFEEVLQ</sequence>
<dbReference type="EMBL" id="VWSF01000009">
    <property type="protein sequence ID" value="KAA5545026.1"/>
    <property type="molecule type" value="Genomic_DNA"/>
</dbReference>
<name>A0A5M6DF53_9BACT</name>
<dbReference type="PANTHER" id="PTHR34610">
    <property type="entry name" value="SSL7007 PROTEIN"/>
    <property type="match status" value="1"/>
</dbReference>
<accession>A0A5M6DF53</accession>
<feature type="domain" description="PIN" evidence="1">
    <location>
        <begin position="8"/>
        <end position="115"/>
    </location>
</feature>